<accession>A0AAD4BF08</accession>
<comment type="caution">
    <text evidence="1">The sequence shown here is derived from an EMBL/GenBank/DDBJ whole genome shotgun (WGS) entry which is preliminary data.</text>
</comment>
<dbReference type="EMBL" id="WHUW01000114">
    <property type="protein sequence ID" value="KAF8423499.1"/>
    <property type="molecule type" value="Genomic_DNA"/>
</dbReference>
<proteinExistence type="predicted"/>
<dbReference type="AlphaFoldDB" id="A0AAD4BF08"/>
<reference evidence="1" key="2">
    <citation type="journal article" date="2020" name="Nat. Commun.">
        <title>Large-scale genome sequencing of mycorrhizal fungi provides insights into the early evolution of symbiotic traits.</title>
        <authorList>
            <person name="Miyauchi S."/>
            <person name="Kiss E."/>
            <person name="Kuo A."/>
            <person name="Drula E."/>
            <person name="Kohler A."/>
            <person name="Sanchez-Garcia M."/>
            <person name="Morin E."/>
            <person name="Andreopoulos B."/>
            <person name="Barry K.W."/>
            <person name="Bonito G."/>
            <person name="Buee M."/>
            <person name="Carver A."/>
            <person name="Chen C."/>
            <person name="Cichocki N."/>
            <person name="Clum A."/>
            <person name="Culley D."/>
            <person name="Crous P.W."/>
            <person name="Fauchery L."/>
            <person name="Girlanda M."/>
            <person name="Hayes R.D."/>
            <person name="Keri Z."/>
            <person name="LaButti K."/>
            <person name="Lipzen A."/>
            <person name="Lombard V."/>
            <person name="Magnuson J."/>
            <person name="Maillard F."/>
            <person name="Murat C."/>
            <person name="Nolan M."/>
            <person name="Ohm R.A."/>
            <person name="Pangilinan J."/>
            <person name="Pereira M.F."/>
            <person name="Perotto S."/>
            <person name="Peter M."/>
            <person name="Pfister S."/>
            <person name="Riley R."/>
            <person name="Sitrit Y."/>
            <person name="Stielow J.B."/>
            <person name="Szollosi G."/>
            <person name="Zifcakova L."/>
            <person name="Stursova M."/>
            <person name="Spatafora J.W."/>
            <person name="Tedersoo L."/>
            <person name="Vaario L.M."/>
            <person name="Yamada A."/>
            <person name="Yan M."/>
            <person name="Wang P."/>
            <person name="Xu J."/>
            <person name="Bruns T."/>
            <person name="Baldrian P."/>
            <person name="Vilgalys R."/>
            <person name="Dunand C."/>
            <person name="Henrissat B."/>
            <person name="Grigoriev I.V."/>
            <person name="Hibbett D."/>
            <person name="Nagy L.G."/>
            <person name="Martin F.M."/>
        </authorList>
    </citation>
    <scope>NUCLEOTIDE SEQUENCE</scope>
    <source>
        <strain evidence="1">BED1</strain>
    </source>
</reference>
<evidence type="ECO:0000313" key="2">
    <source>
        <dbReference type="Proteomes" id="UP001194468"/>
    </source>
</evidence>
<name>A0AAD4BF08_BOLED</name>
<gene>
    <name evidence="1" type="ORF">L210DRAFT_3570001</name>
</gene>
<organism evidence="1 2">
    <name type="scientific">Boletus edulis BED1</name>
    <dbReference type="NCBI Taxonomy" id="1328754"/>
    <lineage>
        <taxon>Eukaryota</taxon>
        <taxon>Fungi</taxon>
        <taxon>Dikarya</taxon>
        <taxon>Basidiomycota</taxon>
        <taxon>Agaricomycotina</taxon>
        <taxon>Agaricomycetes</taxon>
        <taxon>Agaricomycetidae</taxon>
        <taxon>Boletales</taxon>
        <taxon>Boletineae</taxon>
        <taxon>Boletaceae</taxon>
        <taxon>Boletoideae</taxon>
        <taxon>Boletus</taxon>
    </lineage>
</organism>
<evidence type="ECO:0000313" key="1">
    <source>
        <dbReference type="EMBL" id="KAF8423499.1"/>
    </source>
</evidence>
<protein>
    <submittedName>
        <fullName evidence="1">Uncharacterized protein</fullName>
    </submittedName>
</protein>
<keyword evidence="2" id="KW-1185">Reference proteome</keyword>
<sequence>MLAARRGQREGPGDVITYPLPDVALPLPPRPIDTFVECTSTTENTRLPVGTVPITGGATQSLH</sequence>
<reference evidence="1" key="1">
    <citation type="submission" date="2019-10" db="EMBL/GenBank/DDBJ databases">
        <authorList>
            <consortium name="DOE Joint Genome Institute"/>
            <person name="Kuo A."/>
            <person name="Miyauchi S."/>
            <person name="Kiss E."/>
            <person name="Drula E."/>
            <person name="Kohler A."/>
            <person name="Sanchez-Garcia M."/>
            <person name="Andreopoulos B."/>
            <person name="Barry K.W."/>
            <person name="Bonito G."/>
            <person name="Buee M."/>
            <person name="Carver A."/>
            <person name="Chen C."/>
            <person name="Cichocki N."/>
            <person name="Clum A."/>
            <person name="Culley D."/>
            <person name="Crous P.W."/>
            <person name="Fauchery L."/>
            <person name="Girlanda M."/>
            <person name="Hayes R."/>
            <person name="Keri Z."/>
            <person name="LaButti K."/>
            <person name="Lipzen A."/>
            <person name="Lombard V."/>
            <person name="Magnuson J."/>
            <person name="Maillard F."/>
            <person name="Morin E."/>
            <person name="Murat C."/>
            <person name="Nolan M."/>
            <person name="Ohm R."/>
            <person name="Pangilinan J."/>
            <person name="Pereira M."/>
            <person name="Perotto S."/>
            <person name="Peter M."/>
            <person name="Riley R."/>
            <person name="Sitrit Y."/>
            <person name="Stielow B."/>
            <person name="Szollosi G."/>
            <person name="Zifcakova L."/>
            <person name="Stursova M."/>
            <person name="Spatafora J.W."/>
            <person name="Tedersoo L."/>
            <person name="Vaario L.-M."/>
            <person name="Yamada A."/>
            <person name="Yan M."/>
            <person name="Wang P."/>
            <person name="Xu J."/>
            <person name="Bruns T."/>
            <person name="Baldrian P."/>
            <person name="Vilgalys R."/>
            <person name="Henrissat B."/>
            <person name="Grigoriev I.V."/>
            <person name="Hibbett D."/>
            <person name="Nagy L.G."/>
            <person name="Martin F.M."/>
        </authorList>
    </citation>
    <scope>NUCLEOTIDE SEQUENCE</scope>
    <source>
        <strain evidence="1">BED1</strain>
    </source>
</reference>
<dbReference type="Proteomes" id="UP001194468">
    <property type="component" value="Unassembled WGS sequence"/>
</dbReference>